<organism evidence="2 3">
    <name type="scientific">Malus domestica</name>
    <name type="common">Apple</name>
    <name type="synonym">Pyrus malus</name>
    <dbReference type="NCBI Taxonomy" id="3750"/>
    <lineage>
        <taxon>Eukaryota</taxon>
        <taxon>Viridiplantae</taxon>
        <taxon>Streptophyta</taxon>
        <taxon>Embryophyta</taxon>
        <taxon>Tracheophyta</taxon>
        <taxon>Spermatophyta</taxon>
        <taxon>Magnoliopsida</taxon>
        <taxon>eudicotyledons</taxon>
        <taxon>Gunneridae</taxon>
        <taxon>Pentapetalae</taxon>
        <taxon>rosids</taxon>
        <taxon>fabids</taxon>
        <taxon>Rosales</taxon>
        <taxon>Rosaceae</taxon>
        <taxon>Amygdaloideae</taxon>
        <taxon>Maleae</taxon>
        <taxon>Malus</taxon>
    </lineage>
</organism>
<keyword evidence="3" id="KW-1185">Reference proteome</keyword>
<dbReference type="Proteomes" id="UP000290289">
    <property type="component" value="Chromosome 11"/>
</dbReference>
<evidence type="ECO:0000313" key="3">
    <source>
        <dbReference type="Proteomes" id="UP000290289"/>
    </source>
</evidence>
<protein>
    <submittedName>
        <fullName evidence="2">Uncharacterized protein</fullName>
    </submittedName>
</protein>
<sequence>MSSLLSPITPLTVTLSHSSKPLLHLHAPFLFSLNHHHSSLTKSTTKLKPRRPLTTTQSKGTDDSVDAPNRLISVVCYFYPFFDGSSTETRILADM</sequence>
<evidence type="ECO:0000313" key="2">
    <source>
        <dbReference type="EMBL" id="RXH82648.1"/>
    </source>
</evidence>
<name>A0A498IGC5_MALDO</name>
<accession>A0A498IGC5</accession>
<proteinExistence type="predicted"/>
<dbReference type="AlphaFoldDB" id="A0A498IGC5"/>
<evidence type="ECO:0000256" key="1">
    <source>
        <dbReference type="SAM" id="MobiDB-lite"/>
    </source>
</evidence>
<dbReference type="EMBL" id="RDQH01000337">
    <property type="protein sequence ID" value="RXH82648.1"/>
    <property type="molecule type" value="Genomic_DNA"/>
</dbReference>
<feature type="region of interest" description="Disordered" evidence="1">
    <location>
        <begin position="40"/>
        <end position="64"/>
    </location>
</feature>
<feature type="compositionally biased region" description="Basic residues" evidence="1">
    <location>
        <begin position="40"/>
        <end position="51"/>
    </location>
</feature>
<gene>
    <name evidence="2" type="ORF">DVH24_002420</name>
</gene>
<reference evidence="2 3" key="1">
    <citation type="submission" date="2018-10" db="EMBL/GenBank/DDBJ databases">
        <title>A high-quality apple genome assembly.</title>
        <authorList>
            <person name="Hu J."/>
        </authorList>
    </citation>
    <scope>NUCLEOTIDE SEQUENCE [LARGE SCALE GENOMIC DNA]</scope>
    <source>
        <strain evidence="3">cv. HFTH1</strain>
        <tissue evidence="2">Young leaf</tissue>
    </source>
</reference>
<comment type="caution">
    <text evidence="2">The sequence shown here is derived from an EMBL/GenBank/DDBJ whole genome shotgun (WGS) entry which is preliminary data.</text>
</comment>